<dbReference type="Gene3D" id="3.90.780.10">
    <property type="entry name" value="5'-Nucleotidase, C-terminal domain"/>
    <property type="match status" value="1"/>
</dbReference>
<dbReference type="InterPro" id="IPR006146">
    <property type="entry name" value="5'-Nucleotdase_CS"/>
</dbReference>
<evidence type="ECO:0000259" key="3">
    <source>
        <dbReference type="Pfam" id="PF00149"/>
    </source>
</evidence>
<dbReference type="Gene3D" id="3.60.21.10">
    <property type="match status" value="1"/>
</dbReference>
<evidence type="ECO:0000259" key="4">
    <source>
        <dbReference type="Pfam" id="PF02872"/>
    </source>
</evidence>
<dbReference type="GO" id="GO:0046872">
    <property type="term" value="F:metal ion binding"/>
    <property type="evidence" value="ECO:0007669"/>
    <property type="project" value="InterPro"/>
</dbReference>
<feature type="domain" description="Calcineurin-like phosphoesterase" evidence="3">
    <location>
        <begin position="7"/>
        <end position="237"/>
    </location>
</feature>
<dbReference type="SUPFAM" id="SSF55816">
    <property type="entry name" value="5'-nucleotidase (syn. UDP-sugar hydrolase), C-terminal domain"/>
    <property type="match status" value="1"/>
</dbReference>
<dbReference type="InterPro" id="IPR006179">
    <property type="entry name" value="5_nucleotidase/apyrase"/>
</dbReference>
<evidence type="ECO:0000256" key="2">
    <source>
        <dbReference type="RuleBase" id="RU362119"/>
    </source>
</evidence>
<comment type="similarity">
    <text evidence="2">Belongs to the 5'-nucleotidase family.</text>
</comment>
<dbReference type="PANTHER" id="PTHR11575">
    <property type="entry name" value="5'-NUCLEOTIDASE-RELATED"/>
    <property type="match status" value="1"/>
</dbReference>
<dbReference type="InterPro" id="IPR036907">
    <property type="entry name" value="5'-Nucleotdase_C_sf"/>
</dbReference>
<keyword evidence="6" id="KW-1185">Reference proteome</keyword>
<sequence length="592" mass="66575">MTYQLTILSTTDMHAHLSLYDYFLGTEQETNGLILAGSKIKALVEENQQKETQTVVLDNGDILQGNLIADYAADKRPERHPVMQMMNAVGYDAMTLGNHEFNYGLDYLKSTLAQAEFPVVNCNIRTVEGDYLFNPYTVIEKTFSDGETIRVGVTGVVPEQILMWDDKWLHGKVVVQDMYQTAKACAAELKKHCDVVVCLCHTGFDASLPDEDGLENQVHRISTIDDIDAIIFGHTHQLFPSDTLTADYIDGSRIHHVYAVQPASFGSHLGRIELTLKKTENGFEVESGHSEVIELKNNTVIDPALVELNETTHQAIFDYINEEIGQTEHYIDSFFSQLAPSRAVEIVARSGRRAYEKLRGDIPNLISTSAPLKAGRDGASDYVMISPGSLTIKDAISIYRFPNKLAAVKVTGKVLKEWLEWSASAFNCYSDELIVKDNQSIAPGFPSYNMDIFYELDYQIDLSVPARYNHAAVQVTDSVRIQGLTFEGRAVEPDDEFTVLTNDYRLNFTPFLKSLEGEVLDVDVRETVIEYIKEEGCDFKAAWPFRFTEDGTYRMKTSRHAEDVLLGYPARKVADAADDFIIVELNMKERNE</sequence>
<dbReference type="EMBL" id="SCWA01000005">
    <property type="protein sequence ID" value="TDL98310.1"/>
    <property type="molecule type" value="Genomic_DNA"/>
</dbReference>
<dbReference type="PANTHER" id="PTHR11575:SF6">
    <property type="entry name" value="2',3'-CYCLIC-NUCLEOTIDE 2'-PHOSPHODIESTERASE_3'-NUCLEOTIDASE"/>
    <property type="match status" value="1"/>
</dbReference>
<keyword evidence="2" id="KW-0547">Nucleotide-binding</keyword>
<dbReference type="Proteomes" id="UP000295310">
    <property type="component" value="Unassembled WGS sequence"/>
</dbReference>
<evidence type="ECO:0000313" key="5">
    <source>
        <dbReference type="EMBL" id="TDL98310.1"/>
    </source>
</evidence>
<organism evidence="5 6">
    <name type="scientific">Macrococcus brunensis</name>
    <dbReference type="NCBI Taxonomy" id="198483"/>
    <lineage>
        <taxon>Bacteria</taxon>
        <taxon>Bacillati</taxon>
        <taxon>Bacillota</taxon>
        <taxon>Bacilli</taxon>
        <taxon>Bacillales</taxon>
        <taxon>Staphylococcaceae</taxon>
        <taxon>Macrococcus</taxon>
    </lineage>
</organism>
<dbReference type="GO" id="GO:0009166">
    <property type="term" value="P:nucleotide catabolic process"/>
    <property type="evidence" value="ECO:0007669"/>
    <property type="project" value="InterPro"/>
</dbReference>
<keyword evidence="2" id="KW-0378">Hydrolase</keyword>
<accession>A0A4R6BEQ2</accession>
<dbReference type="GO" id="GO:0000166">
    <property type="term" value="F:nucleotide binding"/>
    <property type="evidence" value="ECO:0007669"/>
    <property type="project" value="UniProtKB-KW"/>
</dbReference>
<dbReference type="InterPro" id="IPR008334">
    <property type="entry name" value="5'-Nucleotdase_C"/>
</dbReference>
<dbReference type="PROSITE" id="PS00786">
    <property type="entry name" value="5_NUCLEOTIDASE_2"/>
    <property type="match status" value="1"/>
</dbReference>
<reference evidence="5 6" key="1">
    <citation type="submission" date="2019-01" db="EMBL/GenBank/DDBJ databases">
        <title>Draft genome sequences of the type strains of six Macrococcus species.</title>
        <authorList>
            <person name="Mazhar S."/>
            <person name="Altermann E."/>
            <person name="Hill C."/>
            <person name="Mcauliffe O."/>
        </authorList>
    </citation>
    <scope>NUCLEOTIDE SEQUENCE [LARGE SCALE GENOMIC DNA]</scope>
    <source>
        <strain evidence="5 6">CCM4811</strain>
    </source>
</reference>
<gene>
    <name evidence="5" type="ORF">ERX27_04005</name>
</gene>
<name>A0A4R6BEQ2_9STAP</name>
<dbReference type="RefSeq" id="WP_133431549.1">
    <property type="nucleotide sequence ID" value="NZ_SCWA01000005.1"/>
</dbReference>
<dbReference type="InterPro" id="IPR004843">
    <property type="entry name" value="Calcineurin-like_PHP"/>
</dbReference>
<keyword evidence="1" id="KW-0732">Signal</keyword>
<evidence type="ECO:0008006" key="7">
    <source>
        <dbReference type="Google" id="ProtNLM"/>
    </source>
</evidence>
<dbReference type="GO" id="GO:0016788">
    <property type="term" value="F:hydrolase activity, acting on ester bonds"/>
    <property type="evidence" value="ECO:0007669"/>
    <property type="project" value="InterPro"/>
</dbReference>
<comment type="caution">
    <text evidence="5">The sequence shown here is derived from an EMBL/GenBank/DDBJ whole genome shotgun (WGS) entry which is preliminary data.</text>
</comment>
<dbReference type="GO" id="GO:0030288">
    <property type="term" value="C:outer membrane-bounded periplasmic space"/>
    <property type="evidence" value="ECO:0007669"/>
    <property type="project" value="TreeGrafter"/>
</dbReference>
<evidence type="ECO:0000256" key="1">
    <source>
        <dbReference type="ARBA" id="ARBA00022729"/>
    </source>
</evidence>
<proteinExistence type="inferred from homology"/>
<evidence type="ECO:0000313" key="6">
    <source>
        <dbReference type="Proteomes" id="UP000295310"/>
    </source>
</evidence>
<dbReference type="PRINTS" id="PR01607">
    <property type="entry name" value="APYRASEFAMLY"/>
</dbReference>
<dbReference type="OrthoDB" id="9775118at2"/>
<feature type="domain" description="5'-Nucleotidase C-terminal" evidence="4">
    <location>
        <begin position="385"/>
        <end position="506"/>
    </location>
</feature>
<dbReference type="SUPFAM" id="SSF56300">
    <property type="entry name" value="Metallo-dependent phosphatases"/>
    <property type="match status" value="1"/>
</dbReference>
<dbReference type="AlphaFoldDB" id="A0A4R6BEQ2"/>
<dbReference type="Pfam" id="PF00149">
    <property type="entry name" value="Metallophos"/>
    <property type="match status" value="1"/>
</dbReference>
<protein>
    <recommendedName>
        <fullName evidence="7">Bifunctional metallophosphatase/5'-nucleotidase</fullName>
    </recommendedName>
</protein>
<dbReference type="InterPro" id="IPR029052">
    <property type="entry name" value="Metallo-depent_PP-like"/>
</dbReference>
<dbReference type="Pfam" id="PF02872">
    <property type="entry name" value="5_nucleotid_C"/>
    <property type="match status" value="1"/>
</dbReference>